<reference evidence="1 2" key="1">
    <citation type="journal article" date="2019" name="Nat. Ecol. Evol.">
        <title>Megaphylogeny resolves global patterns of mushroom evolution.</title>
        <authorList>
            <person name="Varga T."/>
            <person name="Krizsan K."/>
            <person name="Foldi C."/>
            <person name="Dima B."/>
            <person name="Sanchez-Garcia M."/>
            <person name="Sanchez-Ramirez S."/>
            <person name="Szollosi G.J."/>
            <person name="Szarkandi J.G."/>
            <person name="Papp V."/>
            <person name="Albert L."/>
            <person name="Andreopoulos W."/>
            <person name="Angelini C."/>
            <person name="Antonin V."/>
            <person name="Barry K.W."/>
            <person name="Bougher N.L."/>
            <person name="Buchanan P."/>
            <person name="Buyck B."/>
            <person name="Bense V."/>
            <person name="Catcheside P."/>
            <person name="Chovatia M."/>
            <person name="Cooper J."/>
            <person name="Damon W."/>
            <person name="Desjardin D."/>
            <person name="Finy P."/>
            <person name="Geml J."/>
            <person name="Haridas S."/>
            <person name="Hughes K."/>
            <person name="Justo A."/>
            <person name="Karasinski D."/>
            <person name="Kautmanova I."/>
            <person name="Kiss B."/>
            <person name="Kocsube S."/>
            <person name="Kotiranta H."/>
            <person name="LaButti K.M."/>
            <person name="Lechner B.E."/>
            <person name="Liimatainen K."/>
            <person name="Lipzen A."/>
            <person name="Lukacs Z."/>
            <person name="Mihaltcheva S."/>
            <person name="Morgado L.N."/>
            <person name="Niskanen T."/>
            <person name="Noordeloos M.E."/>
            <person name="Ohm R.A."/>
            <person name="Ortiz-Santana B."/>
            <person name="Ovrebo C."/>
            <person name="Racz N."/>
            <person name="Riley R."/>
            <person name="Savchenko A."/>
            <person name="Shiryaev A."/>
            <person name="Soop K."/>
            <person name="Spirin V."/>
            <person name="Szebenyi C."/>
            <person name="Tomsovsky M."/>
            <person name="Tulloss R.E."/>
            <person name="Uehling J."/>
            <person name="Grigoriev I.V."/>
            <person name="Vagvolgyi C."/>
            <person name="Papp T."/>
            <person name="Martin F.M."/>
            <person name="Miettinen O."/>
            <person name="Hibbett D.S."/>
            <person name="Nagy L.G."/>
        </authorList>
    </citation>
    <scope>NUCLEOTIDE SEQUENCE [LARGE SCALE GENOMIC DNA]</scope>
    <source>
        <strain evidence="1 2">FP101781</strain>
    </source>
</reference>
<sequence length="73" mass="8191">MLPPHYNSLLAQARALNRQGSRWMWISVTVMRLMTGLEVKVFSECLAGINPSLRHTHSNLWLGTVGFNPLSAL</sequence>
<protein>
    <submittedName>
        <fullName evidence="1">Uncharacterized protein</fullName>
    </submittedName>
</protein>
<gene>
    <name evidence="1" type="ORF">FA13DRAFT_1728708</name>
</gene>
<feature type="non-terminal residue" evidence="1">
    <location>
        <position position="73"/>
    </location>
</feature>
<name>A0A4Y7TMP3_COPMI</name>
<proteinExistence type="predicted"/>
<comment type="caution">
    <text evidence="1">The sequence shown here is derived from an EMBL/GenBank/DDBJ whole genome shotgun (WGS) entry which is preliminary data.</text>
</comment>
<dbReference type="AlphaFoldDB" id="A0A4Y7TMP3"/>
<dbReference type="Proteomes" id="UP000298030">
    <property type="component" value="Unassembled WGS sequence"/>
</dbReference>
<accession>A0A4Y7TMP3</accession>
<evidence type="ECO:0000313" key="2">
    <source>
        <dbReference type="Proteomes" id="UP000298030"/>
    </source>
</evidence>
<keyword evidence="2" id="KW-1185">Reference proteome</keyword>
<organism evidence="1 2">
    <name type="scientific">Coprinellus micaceus</name>
    <name type="common">Glistening ink-cap mushroom</name>
    <name type="synonym">Coprinus micaceus</name>
    <dbReference type="NCBI Taxonomy" id="71717"/>
    <lineage>
        <taxon>Eukaryota</taxon>
        <taxon>Fungi</taxon>
        <taxon>Dikarya</taxon>
        <taxon>Basidiomycota</taxon>
        <taxon>Agaricomycotina</taxon>
        <taxon>Agaricomycetes</taxon>
        <taxon>Agaricomycetidae</taxon>
        <taxon>Agaricales</taxon>
        <taxon>Agaricineae</taxon>
        <taxon>Psathyrellaceae</taxon>
        <taxon>Coprinellus</taxon>
    </lineage>
</organism>
<evidence type="ECO:0000313" key="1">
    <source>
        <dbReference type="EMBL" id="TEB34832.1"/>
    </source>
</evidence>
<dbReference type="EMBL" id="QPFP01000008">
    <property type="protein sequence ID" value="TEB34832.1"/>
    <property type="molecule type" value="Genomic_DNA"/>
</dbReference>